<name>A0A9E6UNW3_9HYPH</name>
<dbReference type="NCBIfam" id="TIGR00275">
    <property type="entry name" value="aminoacetone oxidase family FAD-binding enzyme"/>
    <property type="match status" value="1"/>
</dbReference>
<evidence type="ECO:0000259" key="5">
    <source>
        <dbReference type="Pfam" id="PF22780"/>
    </source>
</evidence>
<reference evidence="6" key="1">
    <citation type="submission" date="2021-08" db="EMBL/GenBank/DDBJ databases">
        <authorList>
            <person name="Zhang H."/>
            <person name="Xu M."/>
            <person name="Yu Z."/>
            <person name="Yang L."/>
            <person name="Cai Y."/>
        </authorList>
    </citation>
    <scope>NUCLEOTIDE SEQUENCE</scope>
    <source>
        <strain evidence="6">CHL1</strain>
    </source>
</reference>
<evidence type="ECO:0000256" key="1">
    <source>
        <dbReference type="ARBA" id="ARBA00001974"/>
    </source>
</evidence>
<dbReference type="Pfam" id="PF22780">
    <property type="entry name" value="HI0933_like_1st"/>
    <property type="match status" value="1"/>
</dbReference>
<protein>
    <submittedName>
        <fullName evidence="6">TIGR03862 family flavoprotein</fullName>
    </submittedName>
</protein>
<evidence type="ECO:0000256" key="2">
    <source>
        <dbReference type="ARBA" id="ARBA00022630"/>
    </source>
</evidence>
<dbReference type="SUPFAM" id="SSF51905">
    <property type="entry name" value="FAD/NAD(P)-binding domain"/>
    <property type="match status" value="1"/>
</dbReference>
<dbReference type="InterPro" id="IPR023166">
    <property type="entry name" value="BaiN-like_dom_sf"/>
</dbReference>
<dbReference type="AlphaFoldDB" id="A0A9E6UNW3"/>
<evidence type="ECO:0000259" key="4">
    <source>
        <dbReference type="Pfam" id="PF03486"/>
    </source>
</evidence>
<dbReference type="Pfam" id="PF03486">
    <property type="entry name" value="HI0933_like"/>
    <property type="match status" value="1"/>
</dbReference>
<feature type="domain" description="RsdA/BaiN/AoA(So)-like insert" evidence="5">
    <location>
        <begin position="202"/>
        <end position="354"/>
    </location>
</feature>
<feature type="domain" description="RsdA/BaiN/AoA(So)-like Rossmann fold-like" evidence="4">
    <location>
        <begin position="15"/>
        <end position="406"/>
    </location>
</feature>
<evidence type="ECO:0000313" key="6">
    <source>
        <dbReference type="EMBL" id="QZO00709.1"/>
    </source>
</evidence>
<dbReference type="Proteomes" id="UP000825701">
    <property type="component" value="Chromosome"/>
</dbReference>
<keyword evidence="3" id="KW-0274">FAD</keyword>
<dbReference type="InterPro" id="IPR055178">
    <property type="entry name" value="RsdA/BaiN/AoA(So)-like_dom"/>
</dbReference>
<dbReference type="Gene3D" id="3.50.50.60">
    <property type="entry name" value="FAD/NAD(P)-binding domain"/>
    <property type="match status" value="1"/>
</dbReference>
<proteinExistence type="predicted"/>
<dbReference type="Gene3D" id="1.10.8.260">
    <property type="entry name" value="HI0933 insert domain-like"/>
    <property type="match status" value="1"/>
</dbReference>
<dbReference type="EMBL" id="CP081869">
    <property type="protein sequence ID" value="QZO00709.1"/>
    <property type="molecule type" value="Genomic_DNA"/>
</dbReference>
<dbReference type="KEGG" id="cmet:K6K41_03130"/>
<keyword evidence="2" id="KW-0285">Flavoprotein</keyword>
<dbReference type="NCBIfam" id="TIGR03862">
    <property type="entry name" value="flavo_PP4765"/>
    <property type="match status" value="1"/>
</dbReference>
<evidence type="ECO:0000313" key="7">
    <source>
        <dbReference type="Proteomes" id="UP000825701"/>
    </source>
</evidence>
<dbReference type="PRINTS" id="PR00411">
    <property type="entry name" value="PNDRDTASEI"/>
</dbReference>
<evidence type="ECO:0000256" key="3">
    <source>
        <dbReference type="ARBA" id="ARBA00022827"/>
    </source>
</evidence>
<comment type="cofactor">
    <cofactor evidence="1">
        <name>FAD</name>
        <dbReference type="ChEBI" id="CHEBI:57692"/>
    </cofactor>
</comment>
<dbReference type="Gene3D" id="2.40.30.10">
    <property type="entry name" value="Translation factors"/>
    <property type="match status" value="1"/>
</dbReference>
<dbReference type="InterPro" id="IPR022460">
    <property type="entry name" value="Flavoprotein_PP4765"/>
</dbReference>
<dbReference type="RefSeq" id="WP_261403886.1">
    <property type="nucleotide sequence ID" value="NZ_CP081869.1"/>
</dbReference>
<gene>
    <name evidence="6" type="ORF">K6K41_03130</name>
</gene>
<dbReference type="PANTHER" id="PTHR42887:SF1">
    <property type="entry name" value="BLR3961 PROTEIN"/>
    <property type="match status" value="1"/>
</dbReference>
<dbReference type="SUPFAM" id="SSF160996">
    <property type="entry name" value="HI0933 insert domain-like"/>
    <property type="match status" value="1"/>
</dbReference>
<dbReference type="InterPro" id="IPR004792">
    <property type="entry name" value="BaiN-like"/>
</dbReference>
<dbReference type="InterPro" id="IPR057661">
    <property type="entry name" value="RsdA/BaiN/AoA(So)_Rossmann"/>
</dbReference>
<sequence length="420" mass="43386">MSDAIRLAPAAAQPKVVIVGAGPAGLAAAERAAAAGCAVDVFERMASPARKFLLAGRGGLNLTHSEPLEGFLCRYGAAGEALGAAIRAFPPEALRAWSSELGVDTFVGTSGRVFPSVFKASPLLRAWLGRLARQGVRIHPRHLWTGFSEAGAARFETAEGAREAAGDAVVLALGGASWPRLGSDGTWAEELGRAGLPVSPLRPANCGFIVDWSPAFAGRFAGAPIKRAALTFEGVTVRGEAVAAADGLEGGMIYALSARLRDAIARGAADEGVEAALDLRPDLDAAALARKLAQPRGKRSLSTHLAKAVGLSQVAIALLREAGPPRSDPEALAHAIKATTLRFRAPKPIDRAISTAGGVGFDGLDASFMSRARPGLFVAGEMLDWEAPTGGYLLQACFATGFAAGDAAARWALARRQDAD</sequence>
<dbReference type="InterPro" id="IPR036188">
    <property type="entry name" value="FAD/NAD-bd_sf"/>
</dbReference>
<keyword evidence="7" id="KW-1185">Reference proteome</keyword>
<organism evidence="6 7">
    <name type="scientific">Chenggangzhangella methanolivorans</name>
    <dbReference type="NCBI Taxonomy" id="1437009"/>
    <lineage>
        <taxon>Bacteria</taxon>
        <taxon>Pseudomonadati</taxon>
        <taxon>Pseudomonadota</taxon>
        <taxon>Alphaproteobacteria</taxon>
        <taxon>Hyphomicrobiales</taxon>
        <taxon>Methylopilaceae</taxon>
        <taxon>Chenggangzhangella</taxon>
    </lineage>
</organism>
<accession>A0A9E6UNW3</accession>
<dbReference type="PANTHER" id="PTHR42887">
    <property type="entry name" value="OS12G0638800 PROTEIN"/>
    <property type="match status" value="1"/>
</dbReference>